<dbReference type="AlphaFoldDB" id="A0AAN7YAJ3"/>
<dbReference type="Proteomes" id="UP001309876">
    <property type="component" value="Unassembled WGS sequence"/>
</dbReference>
<gene>
    <name evidence="1" type="ORF">LTR05_001681</name>
</gene>
<proteinExistence type="predicted"/>
<evidence type="ECO:0000313" key="1">
    <source>
        <dbReference type="EMBL" id="KAK5091497.1"/>
    </source>
</evidence>
<reference evidence="1 2" key="1">
    <citation type="submission" date="2023-08" db="EMBL/GenBank/DDBJ databases">
        <title>Black Yeasts Isolated from many extreme environments.</title>
        <authorList>
            <person name="Coleine C."/>
            <person name="Stajich J.E."/>
            <person name="Selbmann L."/>
        </authorList>
    </citation>
    <scope>NUCLEOTIDE SEQUENCE [LARGE SCALE GENOMIC DNA]</scope>
    <source>
        <strain evidence="1 2">CCFEE 5910</strain>
    </source>
</reference>
<sequence length="240" mass="26934">MPGFRFEDNGLFEVKLISTAEGLLFVNFSSGTIDIPFVGFKSSLPTRHLHCAITGVSIDTTLNWKVIANDFKEQAKQAETHFDWAQPWRKQKVVRQLDPLSLLRELEEGLWCTISIIPKGPRATVVKFDILNRASTVVPVTLVSRWKARLEQEIQSAAAKSRGQSASFTYECGGRMIELSAILDQQVRIESMSGTKSRPMLRFTGTENFDFEAEALADTLDRQANLACSMKSICSRAVEW</sequence>
<comment type="caution">
    <text evidence="1">The sequence shown here is derived from an EMBL/GenBank/DDBJ whole genome shotgun (WGS) entry which is preliminary data.</text>
</comment>
<protein>
    <submittedName>
        <fullName evidence="1">Uncharacterized protein</fullName>
    </submittedName>
</protein>
<name>A0AAN7YAJ3_9EURO</name>
<evidence type="ECO:0000313" key="2">
    <source>
        <dbReference type="Proteomes" id="UP001309876"/>
    </source>
</evidence>
<organism evidence="1 2">
    <name type="scientific">Lithohypha guttulata</name>
    <dbReference type="NCBI Taxonomy" id="1690604"/>
    <lineage>
        <taxon>Eukaryota</taxon>
        <taxon>Fungi</taxon>
        <taxon>Dikarya</taxon>
        <taxon>Ascomycota</taxon>
        <taxon>Pezizomycotina</taxon>
        <taxon>Eurotiomycetes</taxon>
        <taxon>Chaetothyriomycetidae</taxon>
        <taxon>Chaetothyriales</taxon>
        <taxon>Trichomeriaceae</taxon>
        <taxon>Lithohypha</taxon>
    </lineage>
</organism>
<dbReference type="EMBL" id="JAVRRJ010000001">
    <property type="protein sequence ID" value="KAK5091497.1"/>
    <property type="molecule type" value="Genomic_DNA"/>
</dbReference>
<keyword evidence="2" id="KW-1185">Reference proteome</keyword>
<accession>A0AAN7YAJ3</accession>